<accession>A0ABX1AD80</accession>
<comment type="function">
    <text evidence="5">Guanylyltransferase that catalyzes the activation of phosphoenolpyruvate (PEP) as enolpyruvoyl-2-diphospho-5'-guanosine, via the condensation of PEP with GTP. It is involved in the biosynthesis of coenzyme F420, a hydride carrier cofactor.</text>
</comment>
<dbReference type="EMBL" id="JAAVJB010000008">
    <property type="protein sequence ID" value="NJP65138.1"/>
    <property type="molecule type" value="Genomic_DNA"/>
</dbReference>
<sequence length="221" mass="22345">MTGGWAVVMPVKRLGGAKTRLADTTGEELRPALALAFAEDTLAAVLECPAVSSVTVVTDDEVVGAALSRLGAGVVPDSPRGGLNAAVEHGVGAVRVDRPGAPVAALNADLPALRAAELGRVLDEAEVAPRSFLADAAGTGTTLLAVLPGVEPAPGFGPASRMRHRASGAVELMPADVESVRQDVDTGEDLLVAIALGVGPRTARSTHRLGTGFRRSAASHS</sequence>
<feature type="binding site" evidence="5">
    <location>
        <position position="141"/>
    </location>
    <ligand>
        <name>phosphoenolpyruvate</name>
        <dbReference type="ChEBI" id="CHEBI:58702"/>
    </ligand>
</feature>
<keyword evidence="3 5" id="KW-0547">Nucleotide-binding</keyword>
<comment type="pathway">
    <text evidence="5">Cofactor biosynthesis; coenzyme F420 biosynthesis.</text>
</comment>
<dbReference type="Proteomes" id="UP000746503">
    <property type="component" value="Unassembled WGS sequence"/>
</dbReference>
<comment type="catalytic activity">
    <reaction evidence="5">
        <text>phosphoenolpyruvate + GTP + H(+) = enolpyruvoyl-2-diphospho-5'-guanosine + diphosphate</text>
        <dbReference type="Rhea" id="RHEA:30519"/>
        <dbReference type="ChEBI" id="CHEBI:15378"/>
        <dbReference type="ChEBI" id="CHEBI:33019"/>
        <dbReference type="ChEBI" id="CHEBI:37565"/>
        <dbReference type="ChEBI" id="CHEBI:58702"/>
        <dbReference type="ChEBI" id="CHEBI:143701"/>
        <dbReference type="EC" id="2.7.7.105"/>
    </reaction>
</comment>
<evidence type="ECO:0000256" key="3">
    <source>
        <dbReference type="ARBA" id="ARBA00022741"/>
    </source>
</evidence>
<name>A0ABX1AD80_9ACTN</name>
<evidence type="ECO:0000256" key="1">
    <source>
        <dbReference type="ARBA" id="ARBA00022679"/>
    </source>
</evidence>
<gene>
    <name evidence="6" type="primary">cofC</name>
    <name evidence="5" type="synonym">fbiD</name>
    <name evidence="6" type="ORF">HCJ92_02250</name>
</gene>
<dbReference type="NCBIfam" id="TIGR03552">
    <property type="entry name" value="F420_cofC"/>
    <property type="match status" value="1"/>
</dbReference>
<evidence type="ECO:0000256" key="2">
    <source>
        <dbReference type="ARBA" id="ARBA00022695"/>
    </source>
</evidence>
<dbReference type="PANTHER" id="PTHR40392">
    <property type="entry name" value="2-PHOSPHO-L-LACTATE GUANYLYLTRANSFERASE"/>
    <property type="match status" value="1"/>
</dbReference>
<dbReference type="InterPro" id="IPR029044">
    <property type="entry name" value="Nucleotide-diphossugar_trans"/>
</dbReference>
<reference evidence="6 7" key="1">
    <citation type="submission" date="2020-03" db="EMBL/GenBank/DDBJ databases">
        <title>Draft genome of Streptomyces sp. ventii, isolated from the Axial Seamount in the Pacific Ocean, and resequencing of the two type strains Streptomyces lonarensis strain NCL 716 and Streptomyces bohaiensis strain 11A07.</title>
        <authorList>
            <person name="Loughran R.M."/>
            <person name="Pfannmuller K.M."/>
            <person name="Wasson B.J."/>
            <person name="Deadmond M.C."/>
            <person name="Paddock B.E."/>
            <person name="Koyack M.J."/>
            <person name="Gallegos D.A."/>
            <person name="Mitchell E.A."/>
            <person name="Ushijima B."/>
            <person name="Saw J.H."/>
            <person name="Mcphail K.L."/>
            <person name="Videau P."/>
        </authorList>
    </citation>
    <scope>NUCLEOTIDE SEQUENCE [LARGE SCALE GENOMIC DNA]</scope>
    <source>
        <strain evidence="7">5675061</strain>
    </source>
</reference>
<dbReference type="EC" id="2.7.7.105" evidence="5"/>
<evidence type="ECO:0000313" key="6">
    <source>
        <dbReference type="EMBL" id="NJP65138.1"/>
    </source>
</evidence>
<evidence type="ECO:0000313" key="7">
    <source>
        <dbReference type="Proteomes" id="UP000746503"/>
    </source>
</evidence>
<dbReference type="HAMAP" id="MF_02114">
    <property type="entry name" value="CofC"/>
    <property type="match status" value="1"/>
</dbReference>
<feature type="binding site" evidence="5">
    <location>
        <position position="160"/>
    </location>
    <ligand>
        <name>phosphoenolpyruvate</name>
        <dbReference type="ChEBI" id="CHEBI:58702"/>
    </ligand>
</feature>
<comment type="caution">
    <text evidence="6">The sequence shown here is derived from an EMBL/GenBank/DDBJ whole genome shotgun (WGS) entry which is preliminary data.</text>
</comment>
<keyword evidence="1 5" id="KW-0808">Transferase</keyword>
<organism evidence="6 7">
    <name type="scientific">Streptomyces spiramenti</name>
    <dbReference type="NCBI Taxonomy" id="2720606"/>
    <lineage>
        <taxon>Bacteria</taxon>
        <taxon>Bacillati</taxon>
        <taxon>Actinomycetota</taxon>
        <taxon>Actinomycetes</taxon>
        <taxon>Kitasatosporales</taxon>
        <taxon>Streptomycetaceae</taxon>
        <taxon>Streptomyces</taxon>
    </lineage>
</organism>
<protein>
    <recommendedName>
        <fullName evidence="5">Phosphoenolpyruvate guanylyltransferase</fullName>
        <shortName evidence="5">PEP guanylyltransferase</shortName>
        <ecNumber evidence="5">2.7.7.105</ecNumber>
    </recommendedName>
</protein>
<evidence type="ECO:0000256" key="5">
    <source>
        <dbReference type="HAMAP-Rule" id="MF_02114"/>
    </source>
</evidence>
<dbReference type="SUPFAM" id="SSF53448">
    <property type="entry name" value="Nucleotide-diphospho-sugar transferases"/>
    <property type="match status" value="1"/>
</dbReference>
<dbReference type="InterPro" id="IPR002835">
    <property type="entry name" value="CofC"/>
</dbReference>
<keyword evidence="4 5" id="KW-0342">GTP-binding</keyword>
<comment type="similarity">
    <text evidence="5">Belongs to the CofC family.</text>
</comment>
<evidence type="ECO:0000256" key="4">
    <source>
        <dbReference type="ARBA" id="ARBA00023134"/>
    </source>
</evidence>
<feature type="binding site" evidence="5">
    <location>
        <position position="157"/>
    </location>
    <ligand>
        <name>phosphoenolpyruvate</name>
        <dbReference type="ChEBI" id="CHEBI:58702"/>
    </ligand>
</feature>
<dbReference type="PANTHER" id="PTHR40392:SF1">
    <property type="entry name" value="2-PHOSPHO-L-LACTATE GUANYLYLTRANSFERASE"/>
    <property type="match status" value="1"/>
</dbReference>
<dbReference type="Gene3D" id="3.90.550.10">
    <property type="entry name" value="Spore Coat Polysaccharide Biosynthesis Protein SpsA, Chain A"/>
    <property type="match status" value="1"/>
</dbReference>
<dbReference type="GO" id="GO:0043814">
    <property type="term" value="F:phospholactate guanylyltransferase activity"/>
    <property type="evidence" value="ECO:0007669"/>
    <property type="project" value="UniProtKB-EC"/>
</dbReference>
<keyword evidence="2 5" id="KW-0548">Nucleotidyltransferase</keyword>
<dbReference type="Pfam" id="PF01983">
    <property type="entry name" value="CofC"/>
    <property type="match status" value="1"/>
</dbReference>
<dbReference type="RefSeq" id="WP_167931664.1">
    <property type="nucleotide sequence ID" value="NZ_JAAVJB010000008.1"/>
</dbReference>
<proteinExistence type="inferred from homology"/>
<keyword evidence="7" id="KW-1185">Reference proteome</keyword>